<organism evidence="10 11">
    <name type="scientific">Hydnomerulius pinastri MD-312</name>
    <dbReference type="NCBI Taxonomy" id="994086"/>
    <lineage>
        <taxon>Eukaryota</taxon>
        <taxon>Fungi</taxon>
        <taxon>Dikarya</taxon>
        <taxon>Basidiomycota</taxon>
        <taxon>Agaricomycotina</taxon>
        <taxon>Agaricomycetes</taxon>
        <taxon>Agaricomycetidae</taxon>
        <taxon>Boletales</taxon>
        <taxon>Boletales incertae sedis</taxon>
        <taxon>Leucogyrophana</taxon>
    </lineage>
</organism>
<proteinExistence type="inferred from homology"/>
<keyword evidence="11" id="KW-1185">Reference proteome</keyword>
<feature type="transmembrane region" description="Helical" evidence="8">
    <location>
        <begin position="158"/>
        <end position="180"/>
    </location>
</feature>
<dbReference type="GO" id="GO:0008374">
    <property type="term" value="F:O-acyltransferase activity"/>
    <property type="evidence" value="ECO:0007669"/>
    <property type="project" value="InterPro"/>
</dbReference>
<feature type="transmembrane region" description="Helical" evidence="8">
    <location>
        <begin position="321"/>
        <end position="343"/>
    </location>
</feature>
<evidence type="ECO:0000259" key="9">
    <source>
        <dbReference type="Pfam" id="PF13813"/>
    </source>
</evidence>
<keyword evidence="4" id="KW-0808">Transferase</keyword>
<evidence type="ECO:0000313" key="11">
    <source>
        <dbReference type="Proteomes" id="UP000053820"/>
    </source>
</evidence>
<evidence type="ECO:0000256" key="2">
    <source>
        <dbReference type="ARBA" id="ARBA00005179"/>
    </source>
</evidence>
<evidence type="ECO:0000256" key="4">
    <source>
        <dbReference type="ARBA" id="ARBA00022679"/>
    </source>
</evidence>
<dbReference type="EMBL" id="KN839882">
    <property type="protein sequence ID" value="KIJ59718.1"/>
    <property type="molecule type" value="Genomic_DNA"/>
</dbReference>
<keyword evidence="7 8" id="KW-0472">Membrane</keyword>
<dbReference type="HOGENOM" id="CLU_034105_0_0_1"/>
<comment type="pathway">
    <text evidence="2">Secondary metabolite biosynthesis.</text>
</comment>
<keyword evidence="6 8" id="KW-1133">Transmembrane helix</keyword>
<gene>
    <name evidence="10" type="ORF">HYDPIDRAFT_100254</name>
</gene>
<dbReference type="OrthoDB" id="1077582at2759"/>
<dbReference type="GO" id="GO:0016020">
    <property type="term" value="C:membrane"/>
    <property type="evidence" value="ECO:0007669"/>
    <property type="project" value="UniProtKB-SubCell"/>
</dbReference>
<dbReference type="Pfam" id="PF13813">
    <property type="entry name" value="MBOAT_2"/>
    <property type="match status" value="1"/>
</dbReference>
<dbReference type="GO" id="GO:0006629">
    <property type="term" value="P:lipid metabolic process"/>
    <property type="evidence" value="ECO:0007669"/>
    <property type="project" value="InterPro"/>
</dbReference>
<comment type="subcellular location">
    <subcellularLocation>
        <location evidence="1">Membrane</location>
        <topology evidence="1">Multi-pass membrane protein</topology>
    </subcellularLocation>
</comment>
<comment type="similarity">
    <text evidence="3">Belongs to the wax synthase family.</text>
</comment>
<evidence type="ECO:0000256" key="3">
    <source>
        <dbReference type="ARBA" id="ARBA00007282"/>
    </source>
</evidence>
<dbReference type="PANTHER" id="PTHR31595">
    <property type="entry name" value="LONG-CHAIN-ALCOHOL O-FATTY-ACYLTRANSFERASE 3-RELATED"/>
    <property type="match status" value="1"/>
</dbReference>
<feature type="transmembrane region" description="Helical" evidence="8">
    <location>
        <begin position="349"/>
        <end position="367"/>
    </location>
</feature>
<evidence type="ECO:0000256" key="5">
    <source>
        <dbReference type="ARBA" id="ARBA00022692"/>
    </source>
</evidence>
<name>A0A0C9W1G2_9AGAM</name>
<feature type="transmembrane region" description="Helical" evidence="8">
    <location>
        <begin position="207"/>
        <end position="225"/>
    </location>
</feature>
<feature type="domain" description="Wax synthase" evidence="9">
    <location>
        <begin position="247"/>
        <end position="321"/>
    </location>
</feature>
<sequence>MSFAALSLRDVLRVPLTRSSLDPATFALYVLPPVLCYLAAAVLAVLPQKRMLQSALWPLTAMLALRAVMSIDMSMELPERKFLNIDLVLSMFTIATRTLEWTLAKEPLTRHIRPSQSTPSVIMDALDLAGNLRGYGWNWSKGLYVPLETRPTSSRSRFVTSAFISAGVHAFICGILHRAVQSFSPDTFGSINGGTIFDATLPPLIRYFRSSIIATLCAFGIYCVLQMGYDLCIISAIVIFGQDPAQWPPAFEAPWFATSVRDFWGRRWHQWFRRTFIFLGSSPLSLMFGRVGGIFGAFLASAVFHHIALLTLNGQMELWRMLLSFGMMATGVVGERVFLVLTGRKVGGLAGWIWTMSWLILWGNAMVDGWARAGMFGCSSFVDSATPVRALVERSVTALDAFLRTF</sequence>
<dbReference type="InterPro" id="IPR032805">
    <property type="entry name" value="Wax_synthase_dom"/>
</dbReference>
<evidence type="ECO:0000256" key="1">
    <source>
        <dbReference type="ARBA" id="ARBA00004141"/>
    </source>
</evidence>
<reference evidence="10 11" key="1">
    <citation type="submission" date="2014-04" db="EMBL/GenBank/DDBJ databases">
        <title>Evolutionary Origins and Diversification of the Mycorrhizal Mutualists.</title>
        <authorList>
            <consortium name="DOE Joint Genome Institute"/>
            <consortium name="Mycorrhizal Genomics Consortium"/>
            <person name="Kohler A."/>
            <person name="Kuo A."/>
            <person name="Nagy L.G."/>
            <person name="Floudas D."/>
            <person name="Copeland A."/>
            <person name="Barry K.W."/>
            <person name="Cichocki N."/>
            <person name="Veneault-Fourrey C."/>
            <person name="LaButti K."/>
            <person name="Lindquist E.A."/>
            <person name="Lipzen A."/>
            <person name="Lundell T."/>
            <person name="Morin E."/>
            <person name="Murat C."/>
            <person name="Riley R."/>
            <person name="Ohm R."/>
            <person name="Sun H."/>
            <person name="Tunlid A."/>
            <person name="Henrissat B."/>
            <person name="Grigoriev I.V."/>
            <person name="Hibbett D.S."/>
            <person name="Martin F."/>
        </authorList>
    </citation>
    <scope>NUCLEOTIDE SEQUENCE [LARGE SCALE GENOMIC DNA]</scope>
    <source>
        <strain evidence="10 11">MD-312</strain>
    </source>
</reference>
<evidence type="ECO:0000256" key="8">
    <source>
        <dbReference type="SAM" id="Phobius"/>
    </source>
</evidence>
<evidence type="ECO:0000256" key="7">
    <source>
        <dbReference type="ARBA" id="ARBA00023136"/>
    </source>
</evidence>
<feature type="transmembrane region" description="Helical" evidence="8">
    <location>
        <begin position="271"/>
        <end position="288"/>
    </location>
</feature>
<dbReference type="Proteomes" id="UP000053820">
    <property type="component" value="Unassembled WGS sequence"/>
</dbReference>
<accession>A0A0C9W1G2</accession>
<evidence type="ECO:0000256" key="6">
    <source>
        <dbReference type="ARBA" id="ARBA00022989"/>
    </source>
</evidence>
<dbReference type="AlphaFoldDB" id="A0A0C9W1G2"/>
<keyword evidence="5 8" id="KW-0812">Transmembrane</keyword>
<feature type="transmembrane region" description="Helical" evidence="8">
    <location>
        <begin position="26"/>
        <end position="46"/>
    </location>
</feature>
<protein>
    <recommendedName>
        <fullName evidence="9">Wax synthase domain-containing protein</fullName>
    </recommendedName>
</protein>
<dbReference type="InterPro" id="IPR044851">
    <property type="entry name" value="Wax_synthase"/>
</dbReference>
<dbReference type="PANTHER" id="PTHR31595:SF57">
    <property type="entry name" value="OS04G0481900 PROTEIN"/>
    <property type="match status" value="1"/>
</dbReference>
<evidence type="ECO:0000313" key="10">
    <source>
        <dbReference type="EMBL" id="KIJ59718.1"/>
    </source>
</evidence>